<dbReference type="Proteomes" id="UP000231019">
    <property type="component" value="Unassembled WGS sequence"/>
</dbReference>
<accession>A0A2M7G455</accession>
<proteinExistence type="predicted"/>
<sequence>MMIKIEDQNQFIILSLADLERIIPLERSGKALNYGQGEGQIQIENTIWGFYITDHKNYRIQFEEGKLSWEQFNLYYEEIFNKIRLEFGNDIEFVSEGILQNCKPHEKFLP</sequence>
<evidence type="ECO:0000313" key="2">
    <source>
        <dbReference type="Proteomes" id="UP000231019"/>
    </source>
</evidence>
<dbReference type="AlphaFoldDB" id="A0A2M7G455"/>
<protein>
    <submittedName>
        <fullName evidence="1">Uncharacterized protein</fullName>
    </submittedName>
</protein>
<gene>
    <name evidence="1" type="ORF">COW36_12945</name>
</gene>
<comment type="caution">
    <text evidence="1">The sequence shown here is derived from an EMBL/GenBank/DDBJ whole genome shotgun (WGS) entry which is preliminary data.</text>
</comment>
<organism evidence="1 2">
    <name type="scientific">bacterium (Candidatus Blackallbacteria) CG17_big_fil_post_rev_8_21_14_2_50_48_46</name>
    <dbReference type="NCBI Taxonomy" id="2014261"/>
    <lineage>
        <taxon>Bacteria</taxon>
        <taxon>Candidatus Blackallbacteria</taxon>
    </lineage>
</organism>
<evidence type="ECO:0000313" key="1">
    <source>
        <dbReference type="EMBL" id="PIW16666.1"/>
    </source>
</evidence>
<name>A0A2M7G455_9BACT</name>
<reference evidence="1 2" key="1">
    <citation type="submission" date="2017-09" db="EMBL/GenBank/DDBJ databases">
        <title>Depth-based differentiation of microbial function through sediment-hosted aquifers and enrichment of novel symbionts in the deep terrestrial subsurface.</title>
        <authorList>
            <person name="Probst A.J."/>
            <person name="Ladd B."/>
            <person name="Jarett J.K."/>
            <person name="Geller-Mcgrath D.E."/>
            <person name="Sieber C.M."/>
            <person name="Emerson J.B."/>
            <person name="Anantharaman K."/>
            <person name="Thomas B.C."/>
            <person name="Malmstrom R."/>
            <person name="Stieglmeier M."/>
            <person name="Klingl A."/>
            <person name="Woyke T."/>
            <person name="Ryan C.M."/>
            <person name="Banfield J.F."/>
        </authorList>
    </citation>
    <scope>NUCLEOTIDE SEQUENCE [LARGE SCALE GENOMIC DNA]</scope>
    <source>
        <strain evidence="1">CG17_big_fil_post_rev_8_21_14_2_50_48_46</strain>
    </source>
</reference>
<dbReference type="EMBL" id="PFFQ01000037">
    <property type="protein sequence ID" value="PIW16666.1"/>
    <property type="molecule type" value="Genomic_DNA"/>
</dbReference>